<evidence type="ECO:0000313" key="13">
    <source>
        <dbReference type="RefSeq" id="XP_014665648.1"/>
    </source>
</evidence>
<dbReference type="Pfam" id="PF05478">
    <property type="entry name" value="Prominin"/>
    <property type="match status" value="1"/>
</dbReference>
<dbReference type="RefSeq" id="XP_014665648.1">
    <property type="nucleotide sequence ID" value="XM_014810162.1"/>
</dbReference>
<dbReference type="RefSeq" id="XP_014665649.1">
    <property type="nucleotide sequence ID" value="XM_014810163.1"/>
</dbReference>
<protein>
    <submittedName>
        <fullName evidence="11 12">Prominin-1-A-like isoform X1</fullName>
    </submittedName>
</protein>
<feature type="signal peptide" evidence="9">
    <location>
        <begin position="1"/>
        <end position="29"/>
    </location>
</feature>
<keyword evidence="10" id="KW-1185">Reference proteome</keyword>
<dbReference type="InterPro" id="IPR008795">
    <property type="entry name" value="Prominin"/>
</dbReference>
<keyword evidence="4 8" id="KW-1133">Transmembrane helix</keyword>
<name>A0ABM1E0C7_PRICU</name>
<evidence type="ECO:0000256" key="6">
    <source>
        <dbReference type="ARBA" id="ARBA00023180"/>
    </source>
</evidence>
<dbReference type="PANTHER" id="PTHR22730:SF1">
    <property type="entry name" value="PROMININ-LIKE PROTEIN"/>
    <property type="match status" value="1"/>
</dbReference>
<feature type="transmembrane region" description="Helical" evidence="8">
    <location>
        <begin position="117"/>
        <end position="144"/>
    </location>
</feature>
<keyword evidence="6" id="KW-0325">Glycoprotein</keyword>
<evidence type="ECO:0000256" key="1">
    <source>
        <dbReference type="ARBA" id="ARBA00004141"/>
    </source>
</evidence>
<feature type="transmembrane region" description="Helical" evidence="8">
    <location>
        <begin position="432"/>
        <end position="459"/>
    </location>
</feature>
<keyword evidence="5 8" id="KW-0472">Membrane</keyword>
<feature type="transmembrane region" description="Helical" evidence="8">
    <location>
        <begin position="165"/>
        <end position="188"/>
    </location>
</feature>
<dbReference type="PANTHER" id="PTHR22730">
    <property type="entry name" value="PROMININ PROM PROTEIN"/>
    <property type="match status" value="1"/>
</dbReference>
<dbReference type="RefSeq" id="XP_014665646.1">
    <property type="nucleotide sequence ID" value="XM_014810160.1"/>
</dbReference>
<keyword evidence="9" id="KW-0732">Signal</keyword>
<gene>
    <name evidence="11 12 13 14" type="primary">LOC106807726</name>
</gene>
<dbReference type="RefSeq" id="XP_014665647.1">
    <property type="nucleotide sequence ID" value="XM_014810161.1"/>
</dbReference>
<comment type="similarity">
    <text evidence="2">Belongs to the prominin family.</text>
</comment>
<evidence type="ECO:0000256" key="7">
    <source>
        <dbReference type="SAM" id="MobiDB-lite"/>
    </source>
</evidence>
<feature type="region of interest" description="Disordered" evidence="7">
    <location>
        <begin position="33"/>
        <end position="55"/>
    </location>
</feature>
<dbReference type="Proteomes" id="UP000695022">
    <property type="component" value="Unplaced"/>
</dbReference>
<evidence type="ECO:0000256" key="5">
    <source>
        <dbReference type="ARBA" id="ARBA00023136"/>
    </source>
</evidence>
<evidence type="ECO:0000313" key="14">
    <source>
        <dbReference type="RefSeq" id="XP_014665649.1"/>
    </source>
</evidence>
<comment type="subcellular location">
    <subcellularLocation>
        <location evidence="1">Membrane</location>
        <topology evidence="1">Multi-pass membrane protein</topology>
    </subcellularLocation>
</comment>
<evidence type="ECO:0000313" key="10">
    <source>
        <dbReference type="Proteomes" id="UP000695022"/>
    </source>
</evidence>
<feature type="chain" id="PRO_5045022189" evidence="9">
    <location>
        <begin position="30"/>
        <end position="979"/>
    </location>
</feature>
<evidence type="ECO:0000256" key="8">
    <source>
        <dbReference type="SAM" id="Phobius"/>
    </source>
</evidence>
<dbReference type="PROSITE" id="PS51257">
    <property type="entry name" value="PROKAR_LIPOPROTEIN"/>
    <property type="match status" value="1"/>
</dbReference>
<evidence type="ECO:0000256" key="4">
    <source>
        <dbReference type="ARBA" id="ARBA00022989"/>
    </source>
</evidence>
<evidence type="ECO:0000313" key="12">
    <source>
        <dbReference type="RefSeq" id="XP_014665647.1"/>
    </source>
</evidence>
<evidence type="ECO:0000256" key="3">
    <source>
        <dbReference type="ARBA" id="ARBA00022692"/>
    </source>
</evidence>
<accession>A0ABM1E0C7</accession>
<proteinExistence type="inferred from homology"/>
<feature type="transmembrane region" description="Helical" evidence="8">
    <location>
        <begin position="480"/>
        <end position="505"/>
    </location>
</feature>
<feature type="region of interest" description="Disordered" evidence="7">
    <location>
        <begin position="888"/>
        <end position="921"/>
    </location>
</feature>
<dbReference type="GeneID" id="106807726"/>
<reference evidence="11 12" key="1">
    <citation type="submission" date="2025-05" db="UniProtKB">
        <authorList>
            <consortium name="RefSeq"/>
        </authorList>
    </citation>
    <scope>IDENTIFICATION</scope>
</reference>
<feature type="compositionally biased region" description="Polar residues" evidence="7">
    <location>
        <begin position="34"/>
        <end position="54"/>
    </location>
</feature>
<feature type="transmembrane region" description="Helical" evidence="8">
    <location>
        <begin position="827"/>
        <end position="846"/>
    </location>
</feature>
<evidence type="ECO:0000313" key="11">
    <source>
        <dbReference type="RefSeq" id="XP_014665646.1"/>
    </source>
</evidence>
<evidence type="ECO:0000256" key="2">
    <source>
        <dbReference type="ARBA" id="ARBA00006058"/>
    </source>
</evidence>
<keyword evidence="3 8" id="KW-0812">Transmembrane</keyword>
<organism evidence="10 13">
    <name type="scientific">Priapulus caudatus</name>
    <name type="common">Priapulid worm</name>
    <dbReference type="NCBI Taxonomy" id="37621"/>
    <lineage>
        <taxon>Eukaryota</taxon>
        <taxon>Metazoa</taxon>
        <taxon>Ecdysozoa</taxon>
        <taxon>Scalidophora</taxon>
        <taxon>Priapulida</taxon>
        <taxon>Priapulimorpha</taxon>
        <taxon>Priapulimorphida</taxon>
        <taxon>Priapulidae</taxon>
        <taxon>Priapulus</taxon>
    </lineage>
</organism>
<sequence>MAFLIRCVPMGLTLLYVVLLGCVVGKVEPDAGVATTTQQPDSESAPQPNLTSVYKSKPTFNPKGMEFLYQATNFFLDVLVLNREFPDLTKNGTEFMPSSLYDSDSLYYKQVRNYETGFIVCFVVGCIYVVAMFFTALVFLLCRCCGGCGAQQSKMDDRFAKCKRVTMAVFLFLVTMLMLFGVICTFVTNEYVDKAVLAISSKLRTSLQDVDMYLTRTDDEVKPLFTSDYELYVRGPVHNDLDDATDLLLVEMTALTGLDAAWASLAEIQTQVALAQADLITLSEETRRLRHLAGNLSETLESFQETVEDAPLRCVPCIQLKQQALSFHMGPQFQRLPDVSAVLENVTSTIEANVDKLKTDGRKHYIKVTEEIQARASATTQEAKNKVDSVGRDVAEISDMVSESIRKIKVEVRKAKGGVNTLDGYIQERPYAYYYTGVGISAVLLLIVLLNALGLMYGVCAPRPNDRHDDSCTRSTGSNLLMAGVALSFLFCWIIMIVCVVLFIIGGNVHILVCDPLASPTGLHTQESNEQLGSTCSIFGCEYLRDFVPSRPLNQSEQFKIIDYYFTEYGKEPIYGRKDVPVTFEGIITRCNNNQSFYEVFRIDYVHNITEMTSRFKAENEVSKALDQLDAYDFDTTAVEVMPHSTKLELRRLVELWRTILEFDQYRDELSKSVLLSESTSVDTFLNSVHSVGSDTQDEEINLTLEMIAEHIGKLQRGVVKDITDVMRSINVTLEKLVADSTLTEKVESFIEQVETVERKVKTEGPQIVRQVVTSWAEGILGHFERYLVYVEEQVAHKVGACEPVSKAFNASVFSVCKETLYPLNGFWAGLGICMIMVIPSIILSVKLAGLYRKTQSYTAIDERIDKHNRNAAHHHYYDNSSDYYDGYSEHHSRRSSPGRRPPLAATAHNSSSHHGNRYYNDRDEDASTVWEYQPYHGSAEPEYAELNRPPPYNSSANNFNSVSVRVGYGAKVMSCKRD</sequence>
<evidence type="ECO:0000256" key="9">
    <source>
        <dbReference type="SAM" id="SignalP"/>
    </source>
</evidence>